<evidence type="ECO:0000256" key="1">
    <source>
        <dbReference type="ARBA" id="ARBA00009792"/>
    </source>
</evidence>
<dbReference type="GO" id="GO:0046872">
    <property type="term" value="F:metal ion binding"/>
    <property type="evidence" value="ECO:0007669"/>
    <property type="project" value="UniProtKB-KW"/>
</dbReference>
<dbReference type="InterPro" id="IPR011330">
    <property type="entry name" value="Glyco_hydro/deAcase_b/a-brl"/>
</dbReference>
<keyword evidence="2" id="KW-0479">Metal-binding</keyword>
<dbReference type="InterPro" id="IPR027291">
    <property type="entry name" value="Glyco_hydro_38_N_sf"/>
</dbReference>
<gene>
    <name evidence="6" type="ORF">BJ978_000981</name>
</gene>
<dbReference type="GO" id="GO:0009313">
    <property type="term" value="P:oligosaccharide catabolic process"/>
    <property type="evidence" value="ECO:0007669"/>
    <property type="project" value="TreeGrafter"/>
</dbReference>
<dbReference type="SUPFAM" id="SSF88688">
    <property type="entry name" value="Families 57/38 glycoside transferase middle domain"/>
    <property type="match status" value="1"/>
</dbReference>
<keyword evidence="3 6" id="KW-0378">Hydrolase</keyword>
<organism evidence="6 7">
    <name type="scientific">Agromyces terreus</name>
    <dbReference type="NCBI Taxonomy" id="424795"/>
    <lineage>
        <taxon>Bacteria</taxon>
        <taxon>Bacillati</taxon>
        <taxon>Actinomycetota</taxon>
        <taxon>Actinomycetes</taxon>
        <taxon>Micrococcales</taxon>
        <taxon>Microbacteriaceae</taxon>
        <taxon>Agromyces</taxon>
    </lineage>
</organism>
<dbReference type="GO" id="GO:0006013">
    <property type="term" value="P:mannose metabolic process"/>
    <property type="evidence" value="ECO:0007669"/>
    <property type="project" value="InterPro"/>
</dbReference>
<dbReference type="PANTHER" id="PTHR46017:SF1">
    <property type="entry name" value="ALPHA-MANNOSIDASE 2C1"/>
    <property type="match status" value="1"/>
</dbReference>
<keyword evidence="7" id="KW-1185">Reference proteome</keyword>
<dbReference type="InterPro" id="IPR011682">
    <property type="entry name" value="Glyco_hydro_38_C"/>
</dbReference>
<dbReference type="SUPFAM" id="SSF88713">
    <property type="entry name" value="Glycoside hydrolase/deacetylase"/>
    <property type="match status" value="1"/>
</dbReference>
<dbReference type="GO" id="GO:0030246">
    <property type="term" value="F:carbohydrate binding"/>
    <property type="evidence" value="ECO:0007669"/>
    <property type="project" value="InterPro"/>
</dbReference>
<sequence length="1036" mass="115042">MQGFPAFLFGLAAQQPTEYRRLTRIRKRIYTKVAPLRAEIVRSPEPIPFAELDRSAFRPLRDGTAWGSVFECAWVRITGEVPADASGKAGRAVRSLGSNAGNAENLVIMLGVRGEGLVHSAAGELLDSVSTVFQQGDLPHSGGQHRPVLNVDTTPGARIELYADVTYNGWILYEVGKAIYHGAHLATRDDEAYALYYDYLTLVVLAGATEDAVLEAELRRALAAAWVRFGGGGVGAIREARAALAPALAAPSTSGFLYDAVGHGHLDMAWLWPLRETRRKAARTYVRAMNAIDRRDDYVYGTSQPQQMHWMRTRHPALFERMKTAVADGRMELQGSFWVEPDTNLPSGESLVRQAMVGRAFLQQEFALTDEQLRLCWLPDTFGYNGNLPQILKKSGMDWFQTIKLAWNKVNDFPHRTFHWQGIDGSSVLVHMPPEGDYNSRAGADNLLTGLQRYPERDLDTALLVYGSGDGGGGPNEIHHQLLDREHGVDGQGLRGLPKVRRSTAGDFFRRLEQRDIAHTHVGELYLETHQGTYTTQAQIKRHNRLVERKLHEVEALAVLAGDDHRPVLEEHWREVLLNQFHDIIPGSSIERVNREAIETYERIEGELDAYATELIERMPRRGEVGGGAPVERTALNLTSHAREEVVRVGDDWFRAVVAPYAAAELQPVAAASDDLTFTDDSLGNGVVTLRFGADGVIVSCVDRDGAEHAGAGLNRLVVHRDPYVWPFNAWDIKADYVTKAPRVIPMRLVSAEVDGPTVVRTQEYRSTAVTVRQRIVLEAGSDVVRFETDVDWHEKHRMLRAEFRPTHFGETVRCEIQFGHLERVTTERDSVERAQFEVCAHKWIATDDDRGGFALLNDSKYGHRVKNGLVSLNLLRAPTFPDKTADRGRHRFTYAFTPFAPGDLAKVVREGYRLNNPLQITDAAPFASAASVDDPGVIIETLKRAEQGDGVVLRLYESLGQTTTTALRVSMPGVSTRSAARPAATDAARADSAHAFAAVETDLLERPYGAADRVDLDRLEFGPFEIKTIVLRAAS</sequence>
<dbReference type="Gene3D" id="3.20.110.10">
    <property type="entry name" value="Glycoside hydrolase 38, N terminal domain"/>
    <property type="match status" value="1"/>
</dbReference>
<dbReference type="FunFam" id="1.20.1270.50:FF:000004">
    <property type="entry name" value="alpha-mannosidase 2C1 isoform X1"/>
    <property type="match status" value="1"/>
</dbReference>
<proteinExistence type="inferred from homology"/>
<dbReference type="GO" id="GO:0004559">
    <property type="term" value="F:alpha-mannosidase activity"/>
    <property type="evidence" value="ECO:0007669"/>
    <property type="project" value="UniProtKB-EC"/>
</dbReference>
<dbReference type="InterPro" id="IPR041147">
    <property type="entry name" value="GH38_C"/>
</dbReference>
<evidence type="ECO:0000313" key="7">
    <source>
        <dbReference type="Proteomes" id="UP001139722"/>
    </source>
</evidence>
<dbReference type="InterPro" id="IPR000602">
    <property type="entry name" value="Glyco_hydro_38_N"/>
</dbReference>
<dbReference type="InterPro" id="IPR037094">
    <property type="entry name" value="Glyco_hydro_38_cen_sf"/>
</dbReference>
<dbReference type="SMART" id="SM00872">
    <property type="entry name" value="Alpha-mann_mid"/>
    <property type="match status" value="1"/>
</dbReference>
<dbReference type="Pfam" id="PF17677">
    <property type="entry name" value="Glyco_hydro38C2"/>
    <property type="match status" value="1"/>
</dbReference>
<feature type="domain" description="Glycoside hydrolase family 38 central" evidence="5">
    <location>
        <begin position="528"/>
        <end position="601"/>
    </location>
</feature>
<dbReference type="RefSeq" id="WP_156998522.1">
    <property type="nucleotide sequence ID" value="NZ_BAAANU010000012.1"/>
</dbReference>
<accession>A0A9X2GWF4</accession>
<reference evidence="6" key="1">
    <citation type="submission" date="2022-06" db="EMBL/GenBank/DDBJ databases">
        <title>Sequencing the genomes of 1000 actinobacteria strains.</title>
        <authorList>
            <person name="Klenk H.-P."/>
        </authorList>
    </citation>
    <scope>NUCLEOTIDE SEQUENCE</scope>
    <source>
        <strain evidence="6">DSM 22016</strain>
    </source>
</reference>
<dbReference type="CDD" id="cd10789">
    <property type="entry name" value="GH38N_AMII_ER_cytosolic"/>
    <property type="match status" value="1"/>
</dbReference>
<evidence type="ECO:0000256" key="4">
    <source>
        <dbReference type="ARBA" id="ARBA00023295"/>
    </source>
</evidence>
<dbReference type="Proteomes" id="UP001139722">
    <property type="component" value="Unassembled WGS sequence"/>
</dbReference>
<dbReference type="EC" id="3.2.1.24" evidence="6"/>
<dbReference type="Pfam" id="PF09261">
    <property type="entry name" value="Alpha-mann_mid"/>
    <property type="match status" value="1"/>
</dbReference>
<dbReference type="Pfam" id="PF22907">
    <property type="entry name" value="Ams1-like_1st"/>
    <property type="match status" value="1"/>
</dbReference>
<dbReference type="Gene3D" id="2.70.98.30">
    <property type="entry name" value="Golgi alpha-mannosidase II, domain 4"/>
    <property type="match status" value="1"/>
</dbReference>
<dbReference type="Pfam" id="PF07748">
    <property type="entry name" value="Glyco_hydro_38C"/>
    <property type="match status" value="1"/>
</dbReference>
<evidence type="ECO:0000259" key="5">
    <source>
        <dbReference type="SMART" id="SM00872"/>
    </source>
</evidence>
<comment type="caution">
    <text evidence="6">The sequence shown here is derived from an EMBL/GenBank/DDBJ whole genome shotgun (WGS) entry which is preliminary data.</text>
</comment>
<dbReference type="InterPro" id="IPR011013">
    <property type="entry name" value="Gal_mutarotase_sf_dom"/>
</dbReference>
<dbReference type="EMBL" id="JAMZDY010000001">
    <property type="protein sequence ID" value="MCP2370305.1"/>
    <property type="molecule type" value="Genomic_DNA"/>
</dbReference>
<evidence type="ECO:0000256" key="3">
    <source>
        <dbReference type="ARBA" id="ARBA00022801"/>
    </source>
</evidence>
<evidence type="ECO:0000313" key="6">
    <source>
        <dbReference type="EMBL" id="MCP2370305.1"/>
    </source>
</evidence>
<dbReference type="Pfam" id="PF01074">
    <property type="entry name" value="Glyco_hydro_38N"/>
    <property type="match status" value="1"/>
</dbReference>
<evidence type="ECO:0000256" key="2">
    <source>
        <dbReference type="ARBA" id="ARBA00022723"/>
    </source>
</evidence>
<dbReference type="PANTHER" id="PTHR46017">
    <property type="entry name" value="ALPHA-MANNOSIDASE 2C1"/>
    <property type="match status" value="1"/>
</dbReference>
<dbReference type="SUPFAM" id="SSF74650">
    <property type="entry name" value="Galactose mutarotase-like"/>
    <property type="match status" value="1"/>
</dbReference>
<dbReference type="InterPro" id="IPR054723">
    <property type="entry name" value="Ams1-like_N"/>
</dbReference>
<dbReference type="Gene3D" id="1.20.1270.50">
    <property type="entry name" value="Glycoside hydrolase family 38, central domain"/>
    <property type="match status" value="1"/>
</dbReference>
<name>A0A9X2GWF4_9MICO</name>
<keyword evidence="4 6" id="KW-0326">Glycosidase</keyword>
<dbReference type="InterPro" id="IPR028995">
    <property type="entry name" value="Glyco_hydro_57/38_cen_sf"/>
</dbReference>
<protein>
    <submittedName>
        <fullName evidence="6">Alpha-mannosidase</fullName>
        <ecNumber evidence="6">3.2.1.24</ecNumber>
    </submittedName>
</protein>
<dbReference type="AlphaFoldDB" id="A0A9X2GWF4"/>
<dbReference type="InterPro" id="IPR015341">
    <property type="entry name" value="Glyco_hydro_38_cen"/>
</dbReference>
<dbReference type="OrthoDB" id="9772207at2"/>
<comment type="similarity">
    <text evidence="1">Belongs to the glycosyl hydrolase 38 family.</text>
</comment>